<accession>A0A0E9XQ55</accession>
<proteinExistence type="predicted"/>
<reference evidence="1" key="1">
    <citation type="submission" date="2014-11" db="EMBL/GenBank/DDBJ databases">
        <authorList>
            <person name="Amaro Gonzalez C."/>
        </authorList>
    </citation>
    <scope>NUCLEOTIDE SEQUENCE</scope>
</reference>
<dbReference type="AlphaFoldDB" id="A0A0E9XQ55"/>
<reference evidence="1" key="2">
    <citation type="journal article" date="2015" name="Fish Shellfish Immunol.">
        <title>Early steps in the European eel (Anguilla anguilla)-Vibrio vulnificus interaction in the gills: Role of the RtxA13 toxin.</title>
        <authorList>
            <person name="Callol A."/>
            <person name="Pajuelo D."/>
            <person name="Ebbesson L."/>
            <person name="Teles M."/>
            <person name="MacKenzie S."/>
            <person name="Amaro C."/>
        </authorList>
    </citation>
    <scope>NUCLEOTIDE SEQUENCE</scope>
</reference>
<sequence length="40" mass="4491">MNTFTCDTSLKENFASGVGGLSSRCNFKTNTRSLIHIYIY</sequence>
<name>A0A0E9XQ55_ANGAN</name>
<protein>
    <submittedName>
        <fullName evidence="1">Uncharacterized protein</fullName>
    </submittedName>
</protein>
<organism evidence="1">
    <name type="scientific">Anguilla anguilla</name>
    <name type="common">European freshwater eel</name>
    <name type="synonym">Muraena anguilla</name>
    <dbReference type="NCBI Taxonomy" id="7936"/>
    <lineage>
        <taxon>Eukaryota</taxon>
        <taxon>Metazoa</taxon>
        <taxon>Chordata</taxon>
        <taxon>Craniata</taxon>
        <taxon>Vertebrata</taxon>
        <taxon>Euteleostomi</taxon>
        <taxon>Actinopterygii</taxon>
        <taxon>Neopterygii</taxon>
        <taxon>Teleostei</taxon>
        <taxon>Anguilliformes</taxon>
        <taxon>Anguillidae</taxon>
        <taxon>Anguilla</taxon>
    </lineage>
</organism>
<dbReference type="EMBL" id="GBXM01004592">
    <property type="protein sequence ID" value="JAI03986.1"/>
    <property type="molecule type" value="Transcribed_RNA"/>
</dbReference>
<evidence type="ECO:0000313" key="1">
    <source>
        <dbReference type="EMBL" id="JAI03986.1"/>
    </source>
</evidence>